<evidence type="ECO:0000256" key="2">
    <source>
        <dbReference type="ARBA" id="ARBA00010147"/>
    </source>
</evidence>
<dbReference type="SMART" id="SM00607">
    <property type="entry name" value="FTP"/>
    <property type="match status" value="2"/>
</dbReference>
<keyword evidence="5" id="KW-0430">Lectin</keyword>
<keyword evidence="4" id="KW-0479">Metal-binding</keyword>
<evidence type="ECO:0000256" key="7">
    <source>
        <dbReference type="ARBA" id="ARBA00023157"/>
    </source>
</evidence>
<evidence type="ECO:0000256" key="1">
    <source>
        <dbReference type="ARBA" id="ARBA00002219"/>
    </source>
</evidence>
<comment type="function">
    <text evidence="1">Acts as a defensive agent. Recognizes blood group fucosylated oligosaccharides including A, B, H and Lewis B-type antigens. Does not recognize Lewis A antigen and has low affinity for monovalent haptens.</text>
</comment>
<dbReference type="GO" id="GO:0010185">
    <property type="term" value="P:regulation of cellular defense response"/>
    <property type="evidence" value="ECO:0007669"/>
    <property type="project" value="UniProtKB-ARBA"/>
</dbReference>
<accession>A0A5A9PKM2</accession>
<comment type="similarity">
    <text evidence="2">Belongs to the fucolectin family.</text>
</comment>
<organism evidence="9 10">
    <name type="scientific">Triplophysa tibetana</name>
    <dbReference type="NCBI Taxonomy" id="1572043"/>
    <lineage>
        <taxon>Eukaryota</taxon>
        <taxon>Metazoa</taxon>
        <taxon>Chordata</taxon>
        <taxon>Craniata</taxon>
        <taxon>Vertebrata</taxon>
        <taxon>Euteleostomi</taxon>
        <taxon>Actinopterygii</taxon>
        <taxon>Neopterygii</taxon>
        <taxon>Teleostei</taxon>
        <taxon>Ostariophysi</taxon>
        <taxon>Cypriniformes</taxon>
        <taxon>Nemacheilidae</taxon>
        <taxon>Triplophysa</taxon>
    </lineage>
</organism>
<dbReference type="AlphaFoldDB" id="A0A5A9PKM2"/>
<dbReference type="Gene3D" id="2.60.120.260">
    <property type="entry name" value="Galactose-binding domain-like"/>
    <property type="match status" value="2"/>
</dbReference>
<name>A0A5A9PKM2_9TELE</name>
<protein>
    <submittedName>
        <fullName evidence="9">Fucolectin-5</fullName>
    </submittedName>
</protein>
<proteinExistence type="inferred from homology"/>
<evidence type="ECO:0000256" key="6">
    <source>
        <dbReference type="ARBA" id="ARBA00022837"/>
    </source>
</evidence>
<keyword evidence="6" id="KW-0106">Calcium</keyword>
<dbReference type="PANTHER" id="PTHR45713:SF11">
    <property type="entry name" value="FUCOLECTIN TACHYLECTIN-4 PENTRAXIN-1 DOMAIN-CONTAINING PROTEIN"/>
    <property type="match status" value="1"/>
</dbReference>
<dbReference type="GO" id="GO:0001868">
    <property type="term" value="P:regulation of complement activation, lectin pathway"/>
    <property type="evidence" value="ECO:0007669"/>
    <property type="project" value="UniProtKB-ARBA"/>
</dbReference>
<keyword evidence="7" id="KW-1015">Disulfide bond</keyword>
<dbReference type="Proteomes" id="UP000324632">
    <property type="component" value="Chromosome 3"/>
</dbReference>
<dbReference type="InterPro" id="IPR008979">
    <property type="entry name" value="Galactose-bd-like_sf"/>
</dbReference>
<evidence type="ECO:0000256" key="4">
    <source>
        <dbReference type="ARBA" id="ARBA00022723"/>
    </source>
</evidence>
<dbReference type="GO" id="GO:0046872">
    <property type="term" value="F:metal ion binding"/>
    <property type="evidence" value="ECO:0007669"/>
    <property type="project" value="UniProtKB-KW"/>
</dbReference>
<evidence type="ECO:0000256" key="5">
    <source>
        <dbReference type="ARBA" id="ARBA00022734"/>
    </source>
</evidence>
<feature type="domain" description="Fucolectin tachylectin-4 pentraxin-1" evidence="8">
    <location>
        <begin position="161"/>
        <end position="258"/>
    </location>
</feature>
<keyword evidence="10" id="KW-1185">Reference proteome</keyword>
<gene>
    <name evidence="9" type="ORF">E1301_Tti013648</name>
</gene>
<dbReference type="PANTHER" id="PTHR45713">
    <property type="entry name" value="FTP DOMAIN-CONTAINING PROTEIN"/>
    <property type="match status" value="1"/>
</dbReference>
<dbReference type="Pfam" id="PF22633">
    <property type="entry name" value="F5_F8_type_C_2"/>
    <property type="match status" value="2"/>
</dbReference>
<comment type="caution">
    <text evidence="9">The sequence shown here is derived from an EMBL/GenBank/DDBJ whole genome shotgun (WGS) entry which is preliminary data.</text>
</comment>
<dbReference type="EMBL" id="SOYY01000003">
    <property type="protein sequence ID" value="KAA0722924.1"/>
    <property type="molecule type" value="Genomic_DNA"/>
</dbReference>
<comment type="subunit">
    <text evidence="3">Homotrimer.</text>
</comment>
<dbReference type="GO" id="GO:0042806">
    <property type="term" value="F:fucose binding"/>
    <property type="evidence" value="ECO:0007669"/>
    <property type="project" value="UniProtKB-ARBA"/>
</dbReference>
<sequence>MNFKSKKLDNNEDVEMCSQEQRLAKLNKACYHETDQAHQLKENLALKGTATQSSTFTTWTAQHAIDGVRNGPNIYDVPICSHTLRESNPWWRRDLQDYYDISTVIITARPDCCLDQTNRAEIRVGNSLENNGNNNPIGILSEISRECKERRNNTSPRRVKEDNLAFNGTATQSSTWSTWTAQHAIDGVRNGGNRDDVSKYCSATSYESNPWWRLDLQDYYHISTVIVTARPDCCSHQTSGAEIRIGNSLDNNGNNNAM</sequence>
<dbReference type="InterPro" id="IPR006585">
    <property type="entry name" value="FTP1"/>
</dbReference>
<evidence type="ECO:0000256" key="3">
    <source>
        <dbReference type="ARBA" id="ARBA00011233"/>
    </source>
</evidence>
<evidence type="ECO:0000313" key="9">
    <source>
        <dbReference type="EMBL" id="KAA0722924.1"/>
    </source>
</evidence>
<dbReference type="SUPFAM" id="SSF49785">
    <property type="entry name" value="Galactose-binding domain-like"/>
    <property type="match status" value="2"/>
</dbReference>
<evidence type="ECO:0000259" key="8">
    <source>
        <dbReference type="SMART" id="SM00607"/>
    </source>
</evidence>
<dbReference type="InterPro" id="IPR051941">
    <property type="entry name" value="BG_Antigen-Binding_Lectin"/>
</dbReference>
<evidence type="ECO:0000313" key="10">
    <source>
        <dbReference type="Proteomes" id="UP000324632"/>
    </source>
</evidence>
<reference evidence="9 10" key="1">
    <citation type="journal article" date="2019" name="Mol. Ecol. Resour.">
        <title>Chromosome-level genome assembly of Triplophysa tibetana, a fish adapted to the harsh high-altitude environment of the Tibetan Plateau.</title>
        <authorList>
            <person name="Yang X."/>
            <person name="Liu H."/>
            <person name="Ma Z."/>
            <person name="Zou Y."/>
            <person name="Zou M."/>
            <person name="Mao Y."/>
            <person name="Li X."/>
            <person name="Wang H."/>
            <person name="Chen T."/>
            <person name="Wang W."/>
            <person name="Yang R."/>
        </authorList>
    </citation>
    <scope>NUCLEOTIDE SEQUENCE [LARGE SCALE GENOMIC DNA]</scope>
    <source>
        <strain evidence="9">TTIB1903HZAU</strain>
        <tissue evidence="9">Muscle</tissue>
    </source>
</reference>
<feature type="domain" description="Fucolectin tachylectin-4 pentraxin-1" evidence="8">
    <location>
        <begin position="41"/>
        <end position="158"/>
    </location>
</feature>